<keyword evidence="2" id="KW-0378">Hydrolase</keyword>
<dbReference type="SMART" id="SM00849">
    <property type="entry name" value="Lactamase_B"/>
    <property type="match status" value="1"/>
</dbReference>
<name>D3S2V9_FERPA</name>
<proteinExistence type="predicted"/>
<dbReference type="PaxDb" id="589924-Ferp_2566"/>
<dbReference type="HOGENOM" id="CLU_030571_2_4_2"/>
<gene>
    <name evidence="2" type="ordered locus">Ferp_2566</name>
</gene>
<dbReference type="eggNOG" id="arCOG00504">
    <property type="taxonomic scope" value="Archaea"/>
</dbReference>
<dbReference type="InterPro" id="IPR036866">
    <property type="entry name" value="RibonucZ/Hydroxyglut_hydro"/>
</dbReference>
<dbReference type="GeneID" id="8780111"/>
<dbReference type="Gene3D" id="3.60.15.10">
    <property type="entry name" value="Ribonuclease Z/Hydroxyacylglutathione hydrolase-like"/>
    <property type="match status" value="1"/>
</dbReference>
<dbReference type="SUPFAM" id="SSF56281">
    <property type="entry name" value="Metallo-hydrolase/oxidoreductase"/>
    <property type="match status" value="1"/>
</dbReference>
<dbReference type="KEGG" id="fpl:Ferp_2566"/>
<dbReference type="InterPro" id="IPR001279">
    <property type="entry name" value="Metallo-B-lactamas"/>
</dbReference>
<protein>
    <submittedName>
        <fullName evidence="2">Zn-dependent hydrolase including glyoxylase-like protein</fullName>
    </submittedName>
</protein>
<organism evidence="2 3">
    <name type="scientific">Ferroglobus placidus (strain DSM 10642 / AEDII12DO)</name>
    <dbReference type="NCBI Taxonomy" id="589924"/>
    <lineage>
        <taxon>Archaea</taxon>
        <taxon>Methanobacteriati</taxon>
        <taxon>Methanobacteriota</taxon>
        <taxon>Archaeoglobi</taxon>
        <taxon>Archaeoglobales</taxon>
        <taxon>Archaeoglobaceae</taxon>
        <taxon>Ferroglobus</taxon>
    </lineage>
</organism>
<dbReference type="RefSeq" id="WP_012967003.1">
    <property type="nucleotide sequence ID" value="NC_013849.1"/>
</dbReference>
<evidence type="ECO:0000313" key="2">
    <source>
        <dbReference type="EMBL" id="ADC66671.1"/>
    </source>
</evidence>
<reference evidence="2 3" key="2">
    <citation type="journal article" date="2011" name="Stand. Genomic Sci.">
        <title>Complete genome sequence of Ferroglobus placidus AEDII12DO.</title>
        <authorList>
            <person name="Anderson I."/>
            <person name="Risso C."/>
            <person name="Holmes D."/>
            <person name="Lucas S."/>
            <person name="Copeland A."/>
            <person name="Lapidus A."/>
            <person name="Cheng J.F."/>
            <person name="Bruce D."/>
            <person name="Goodwin L."/>
            <person name="Pitluck S."/>
            <person name="Saunders E."/>
            <person name="Brettin T."/>
            <person name="Detter J.C."/>
            <person name="Han C."/>
            <person name="Tapia R."/>
            <person name="Larimer F."/>
            <person name="Land M."/>
            <person name="Hauser L."/>
            <person name="Woyke T."/>
            <person name="Lovley D."/>
            <person name="Kyrpides N."/>
            <person name="Ivanova N."/>
        </authorList>
    </citation>
    <scope>NUCLEOTIDE SEQUENCE [LARGE SCALE GENOMIC DNA]</scope>
    <source>
        <strain evidence="3">DSM 10642 / AEDII12DO</strain>
    </source>
</reference>
<evidence type="ECO:0000313" key="3">
    <source>
        <dbReference type="Proteomes" id="UP000002613"/>
    </source>
</evidence>
<sequence>MVELIKAKGCNVYLVVVDGKKYVVDTGLPGNERRIAEAVKECEGIILTHSHFDHMGSARALSKILKSKVYAHPKEFEYLKGIKKHEYKGLIGSFARFYESIKKPKYLEEVESVEELKDLEIIHTPGHTEGSISILVGDSLICGDLVRCKVFSDNPTLSSKNFNWNDEEYRRSLRKVLKFEFEKLYPGHGRVIRREEFEDLLKKVF</sequence>
<dbReference type="GO" id="GO:0016787">
    <property type="term" value="F:hydrolase activity"/>
    <property type="evidence" value="ECO:0007669"/>
    <property type="project" value="UniProtKB-KW"/>
</dbReference>
<reference evidence="3" key="1">
    <citation type="submission" date="2010-02" db="EMBL/GenBank/DDBJ databases">
        <title>Complete sequence of Ferroglobus placidus DSM 10642.</title>
        <authorList>
            <consortium name="US DOE Joint Genome Institute"/>
            <person name="Lucas S."/>
            <person name="Copeland A."/>
            <person name="Lapidus A."/>
            <person name="Cheng J.-F."/>
            <person name="Bruce D."/>
            <person name="Goodwin L."/>
            <person name="Pitluck S."/>
            <person name="Saunders E."/>
            <person name="Brettin T."/>
            <person name="Detter J.C."/>
            <person name="Han C."/>
            <person name="Tapia R."/>
            <person name="Larimer F."/>
            <person name="Land M."/>
            <person name="Hauser L."/>
            <person name="Kyrpides N."/>
            <person name="Ivanova N."/>
            <person name="Holmes D."/>
            <person name="Lovley D."/>
            <person name="Kyrpides N."/>
            <person name="Anderson I.J."/>
            <person name="Woyke T."/>
        </authorList>
    </citation>
    <scope>NUCLEOTIDE SEQUENCE [LARGE SCALE GENOMIC DNA]</scope>
    <source>
        <strain evidence="3">DSM 10642 / AEDII12DO</strain>
    </source>
</reference>
<dbReference type="Pfam" id="PF00753">
    <property type="entry name" value="Lactamase_B"/>
    <property type="match status" value="1"/>
</dbReference>
<accession>D3S2V9</accession>
<evidence type="ECO:0000259" key="1">
    <source>
        <dbReference type="SMART" id="SM00849"/>
    </source>
</evidence>
<keyword evidence="3" id="KW-1185">Reference proteome</keyword>
<dbReference type="AlphaFoldDB" id="D3S2V9"/>
<dbReference type="STRING" id="589924.Ferp_2566"/>
<dbReference type="PANTHER" id="PTHR42951:SF17">
    <property type="entry name" value="METALLO-BETA-LACTAMASE DOMAIN-CONTAINING PROTEIN"/>
    <property type="match status" value="1"/>
</dbReference>
<dbReference type="Proteomes" id="UP000002613">
    <property type="component" value="Chromosome"/>
</dbReference>
<feature type="domain" description="Metallo-beta-lactamase" evidence="1">
    <location>
        <begin position="9"/>
        <end position="188"/>
    </location>
</feature>
<dbReference type="EMBL" id="CP001899">
    <property type="protein sequence ID" value="ADC66671.1"/>
    <property type="molecule type" value="Genomic_DNA"/>
</dbReference>
<dbReference type="OrthoDB" id="197151at2157"/>
<dbReference type="InterPro" id="IPR050855">
    <property type="entry name" value="NDM-1-like"/>
</dbReference>
<dbReference type="PANTHER" id="PTHR42951">
    <property type="entry name" value="METALLO-BETA-LACTAMASE DOMAIN-CONTAINING"/>
    <property type="match status" value="1"/>
</dbReference>
<dbReference type="CDD" id="cd07721">
    <property type="entry name" value="yflN-like_MBL-fold"/>
    <property type="match status" value="1"/>
</dbReference>